<dbReference type="InterPro" id="IPR029044">
    <property type="entry name" value="Nucleotide-diphossugar_trans"/>
</dbReference>
<dbReference type="SMART" id="SM00028">
    <property type="entry name" value="TPR"/>
    <property type="match status" value="3"/>
</dbReference>
<dbReference type="Pfam" id="PF00535">
    <property type="entry name" value="Glycos_transf_2"/>
    <property type="match status" value="1"/>
</dbReference>
<dbReference type="SUPFAM" id="SSF48452">
    <property type="entry name" value="TPR-like"/>
    <property type="match status" value="2"/>
</dbReference>
<dbReference type="PROSITE" id="PS50005">
    <property type="entry name" value="TPR"/>
    <property type="match status" value="1"/>
</dbReference>
<name>A0A2W1LTI7_9BACL</name>
<reference evidence="3 4" key="1">
    <citation type="submission" date="2018-06" db="EMBL/GenBank/DDBJ databases">
        <title>Paenibacillus imtechensis sp. nov.</title>
        <authorList>
            <person name="Pinnaka A.K."/>
            <person name="Singh H."/>
            <person name="Kaur M."/>
        </authorList>
    </citation>
    <scope>NUCLEOTIDE SEQUENCE [LARGE SCALE GENOMIC DNA]</scope>
    <source>
        <strain evidence="3 4">SMB1</strain>
    </source>
</reference>
<keyword evidence="4" id="KW-1185">Reference proteome</keyword>
<dbReference type="Gene3D" id="1.25.40.10">
    <property type="entry name" value="Tetratricopeptide repeat domain"/>
    <property type="match status" value="2"/>
</dbReference>
<dbReference type="AlphaFoldDB" id="A0A2W1LTI7"/>
<feature type="domain" description="Glycosyltransferase 2-like" evidence="2">
    <location>
        <begin position="6"/>
        <end position="100"/>
    </location>
</feature>
<feature type="repeat" description="TPR" evidence="1">
    <location>
        <begin position="571"/>
        <end position="604"/>
    </location>
</feature>
<gene>
    <name evidence="3" type="ORF">DNH61_00870</name>
</gene>
<dbReference type="OrthoDB" id="9815923at2"/>
<evidence type="ECO:0000313" key="3">
    <source>
        <dbReference type="EMBL" id="PZD97844.1"/>
    </source>
</evidence>
<evidence type="ECO:0000256" key="1">
    <source>
        <dbReference type="PROSITE-ProRule" id="PRU00339"/>
    </source>
</evidence>
<dbReference type="PANTHER" id="PTHR43630">
    <property type="entry name" value="POLY-BETA-1,6-N-ACETYL-D-GLUCOSAMINE SYNTHASE"/>
    <property type="match status" value="1"/>
</dbReference>
<comment type="caution">
    <text evidence="3">The sequence shown here is derived from an EMBL/GenBank/DDBJ whole genome shotgun (WGS) entry which is preliminary data.</text>
</comment>
<keyword evidence="1" id="KW-0802">TPR repeat</keyword>
<dbReference type="InterPro" id="IPR001173">
    <property type="entry name" value="Glyco_trans_2-like"/>
</dbReference>
<organism evidence="3 4">
    <name type="scientific">Paenibacillus sambharensis</name>
    <dbReference type="NCBI Taxonomy" id="1803190"/>
    <lineage>
        <taxon>Bacteria</taxon>
        <taxon>Bacillati</taxon>
        <taxon>Bacillota</taxon>
        <taxon>Bacilli</taxon>
        <taxon>Bacillales</taxon>
        <taxon>Paenibacillaceae</taxon>
        <taxon>Paenibacillus</taxon>
    </lineage>
</organism>
<dbReference type="RefSeq" id="WP_111144807.1">
    <property type="nucleotide sequence ID" value="NZ_QKRB01000006.1"/>
</dbReference>
<sequence>MEKLVSLCMIVKNEEEVLDRCLKSMKSAVDEIIIVDTGSTDRTKEIAHKYTKHVYDFTWVNDFAAARNESIKYATSKWVLIMDADEYMQEKDAEMLRSFLSNLIPREDQFFTVSVISYLGDVKNNNFSDAPVPRLFPNHMNFEYNRPIHEQIVSKKGIPAVSIAAPVNIYHTGYLADTLNKKNKSERNLDLLINMKKNSSLTQYDYFVIGNEYTVLKDYKKANYNYKRALQGTTSKHPWYIHCLIAYIQNLLIVNHVKEAWELIETKLIEWEEFPEYHTFKGAFYIDLGFYSLAKQSFLQALNAAEKRLEVDNNFWAVFPQLGSNIPYLNLLKIYATEKNIKEQIVIMTRMLMQNTSNLPLLAQWIELLAMNESESETIRLLGKFYPDQEDKLSVTKLFSTAVAVGQPAVAHHFYKQLDTSYISSVSHLQYAILTNNKELFKEELSSSSRLTADPKRINKCLLLAALVWNDAVLLKEISNADANYDLKIFVSEYLADRHTIENTVPEQLLYDLLTDLYNLHQFEAFDRLMQDIPFNPVIVNHLANYFYNKNQVDLALQYYSVLLDQDELDAISCENLAHLHVNQDCLEDALMFFEEAIKLSPNKKHLYIQYCIHCTDTDKKNLMKKKFLDVFPQYRQLPAVQNL</sequence>
<dbReference type="InterPro" id="IPR019734">
    <property type="entry name" value="TPR_rpt"/>
</dbReference>
<evidence type="ECO:0000313" key="4">
    <source>
        <dbReference type="Proteomes" id="UP000249522"/>
    </source>
</evidence>
<evidence type="ECO:0000259" key="2">
    <source>
        <dbReference type="Pfam" id="PF00535"/>
    </source>
</evidence>
<dbReference type="SUPFAM" id="SSF53448">
    <property type="entry name" value="Nucleotide-diphospho-sugar transferases"/>
    <property type="match status" value="1"/>
</dbReference>
<dbReference type="CDD" id="cd02511">
    <property type="entry name" value="Beta4Glucosyltransferase"/>
    <property type="match status" value="1"/>
</dbReference>
<proteinExistence type="predicted"/>
<dbReference type="Proteomes" id="UP000249522">
    <property type="component" value="Unassembled WGS sequence"/>
</dbReference>
<accession>A0A2W1LTI7</accession>
<protein>
    <recommendedName>
        <fullName evidence="2">Glycosyltransferase 2-like domain-containing protein</fullName>
    </recommendedName>
</protein>
<dbReference type="EMBL" id="QKRB01000006">
    <property type="protein sequence ID" value="PZD97844.1"/>
    <property type="molecule type" value="Genomic_DNA"/>
</dbReference>
<dbReference type="InterPro" id="IPR011990">
    <property type="entry name" value="TPR-like_helical_dom_sf"/>
</dbReference>
<dbReference type="PANTHER" id="PTHR43630:SF2">
    <property type="entry name" value="GLYCOSYLTRANSFERASE"/>
    <property type="match status" value="1"/>
</dbReference>
<dbReference type="Gene3D" id="3.90.550.10">
    <property type="entry name" value="Spore Coat Polysaccharide Biosynthesis Protein SpsA, Chain A"/>
    <property type="match status" value="1"/>
</dbReference>